<dbReference type="GeneID" id="40088678"/>
<dbReference type="KEGG" id="vg:40088678"/>
<dbReference type="RefSeq" id="YP_009612340.1">
    <property type="nucleotide sequence ID" value="NC_042013.1"/>
</dbReference>
<name>A0A2L0V0W3_9CAUD</name>
<evidence type="ECO:0000313" key="1">
    <source>
        <dbReference type="EMBL" id="AUZ95428.1"/>
    </source>
</evidence>
<proteinExistence type="predicted"/>
<sequence length="238" mass="24866">MVKVKSKQIQKVLAGLVFFDADTTIGEDTIDVTAALTTALETAGDNGTEVPLQVSTANGIGVVTTGNNIANVYDENGLKIGDAEGNEVYARITEAAGAYTANLFVLIAGVETAYEATAAETLKFAAIYKFGFDQLPTDSIVGIESRYVVNDPIIPTPEIPTSLVQDILVPTGANTLPNSTFDVDTTRPNRLIVNSMVIANGTGAYTVAGKVITWSAAGAGFALDATDSVVFEYFPVAS</sequence>
<keyword evidence="2" id="KW-1185">Reference proteome</keyword>
<evidence type="ECO:0000313" key="2">
    <source>
        <dbReference type="Proteomes" id="UP000223025"/>
    </source>
</evidence>
<protein>
    <submittedName>
        <fullName evidence="1">Uncharacterized protein</fullName>
    </submittedName>
</protein>
<dbReference type="EMBL" id="MF403008">
    <property type="protein sequence ID" value="AUZ95428.1"/>
    <property type="molecule type" value="Genomic_DNA"/>
</dbReference>
<accession>A0A2L0V0W3</accession>
<reference evidence="1 2" key="1">
    <citation type="submission" date="2017-06" db="EMBL/GenBank/DDBJ databases">
        <authorList>
            <person name="Kim H.J."/>
            <person name="Triplett B.A."/>
        </authorList>
    </citation>
    <scope>NUCLEOTIDE SEQUENCE [LARGE SCALE GENOMIC DNA]</scope>
</reference>
<dbReference type="Proteomes" id="UP000223025">
    <property type="component" value="Segment"/>
</dbReference>
<organism evidence="1 2">
    <name type="scientific">Agrobacterium phage Atu_ph07</name>
    <dbReference type="NCBI Taxonomy" id="2024264"/>
    <lineage>
        <taxon>Viruses</taxon>
        <taxon>Duplodnaviria</taxon>
        <taxon>Heunggongvirae</taxon>
        <taxon>Uroviricota</taxon>
        <taxon>Caudoviricetes</taxon>
        <taxon>Polybotosvirus</taxon>
        <taxon>Polybotosvirus Atuph07</taxon>
    </lineage>
</organism>